<accession>A0A812P6N7</accession>
<reference evidence="4" key="1">
    <citation type="submission" date="2021-02" db="EMBL/GenBank/DDBJ databases">
        <authorList>
            <person name="Dougan E. K."/>
            <person name="Rhodes N."/>
            <person name="Thang M."/>
            <person name="Chan C."/>
        </authorList>
    </citation>
    <scope>NUCLEOTIDE SEQUENCE</scope>
</reference>
<feature type="region of interest" description="Disordered" evidence="2">
    <location>
        <begin position="344"/>
        <end position="385"/>
    </location>
</feature>
<dbReference type="Proteomes" id="UP000649617">
    <property type="component" value="Unassembled WGS sequence"/>
</dbReference>
<dbReference type="GO" id="GO:0015074">
    <property type="term" value="P:DNA integration"/>
    <property type="evidence" value="ECO:0007669"/>
    <property type="project" value="InterPro"/>
</dbReference>
<dbReference type="InterPro" id="IPR011010">
    <property type="entry name" value="DNA_brk_join_enz"/>
</dbReference>
<feature type="region of interest" description="Disordered" evidence="2">
    <location>
        <begin position="11"/>
        <end position="31"/>
    </location>
</feature>
<keyword evidence="3" id="KW-0812">Transmembrane</keyword>
<evidence type="ECO:0000256" key="1">
    <source>
        <dbReference type="ARBA" id="ARBA00023172"/>
    </source>
</evidence>
<dbReference type="GO" id="GO:0003677">
    <property type="term" value="F:DNA binding"/>
    <property type="evidence" value="ECO:0007669"/>
    <property type="project" value="InterPro"/>
</dbReference>
<feature type="compositionally biased region" description="Basic residues" evidence="2">
    <location>
        <begin position="312"/>
        <end position="321"/>
    </location>
</feature>
<evidence type="ECO:0000256" key="2">
    <source>
        <dbReference type="SAM" id="MobiDB-lite"/>
    </source>
</evidence>
<evidence type="ECO:0000313" key="5">
    <source>
        <dbReference type="Proteomes" id="UP000649617"/>
    </source>
</evidence>
<keyword evidence="5" id="KW-1185">Reference proteome</keyword>
<gene>
    <name evidence="4" type="ORF">SPIL2461_LOCUS7459</name>
</gene>
<feature type="transmembrane region" description="Helical" evidence="3">
    <location>
        <begin position="49"/>
        <end position="71"/>
    </location>
</feature>
<dbReference type="Gene3D" id="1.10.443.10">
    <property type="entry name" value="Intergrase catalytic core"/>
    <property type="match status" value="1"/>
</dbReference>
<dbReference type="SUPFAM" id="SSF56349">
    <property type="entry name" value="DNA breaking-rejoining enzymes"/>
    <property type="match status" value="1"/>
</dbReference>
<sequence length="397" mass="44492">MGLQQRICSQGCGRAPKKKRQKAKPWNAGKKLRKTDRQHLFVPRDHLKLWFGVLLYSAGPVYAFAIWLCMVTSRRISETLRLRSGDLVLHGGAHDDHPHILYQLLPDEKALPGMHKLGGTVAARLCREAVSTIEAVSREPLTWRMNEALAEFKEHASVKAIKKPLCQQDFQVPADASGLLFAAARSGGKLPWRTRQSVWGALARARKVMFDITKLRRYNPDFAGAHVTVHGSTRHTSAALLASNPGSSVSPCEATILEIQQREDARTFRKHYYHVKPQDIEEALEFGAAPSVFTFASDANSKDSQEQAATPCRRHRYKKPAAHLQPPKESATINAAYVSGNGDSKHAALSTNLSRPSDNAAEASESTRHVYKSRNAWRKHKRRQGHKEWLQRSSYFL</sequence>
<name>A0A812P6N7_SYMPI</name>
<dbReference type="AlphaFoldDB" id="A0A812P6N7"/>
<keyword evidence="3" id="KW-1133">Transmembrane helix</keyword>
<dbReference type="OrthoDB" id="425368at2759"/>
<keyword evidence="3" id="KW-0472">Membrane</keyword>
<feature type="region of interest" description="Disordered" evidence="2">
    <location>
        <begin position="297"/>
        <end position="329"/>
    </location>
</feature>
<comment type="caution">
    <text evidence="4">The sequence shown here is derived from an EMBL/GenBank/DDBJ whole genome shotgun (WGS) entry which is preliminary data.</text>
</comment>
<proteinExistence type="predicted"/>
<organism evidence="4 5">
    <name type="scientific">Symbiodinium pilosum</name>
    <name type="common">Dinoflagellate</name>
    <dbReference type="NCBI Taxonomy" id="2952"/>
    <lineage>
        <taxon>Eukaryota</taxon>
        <taxon>Sar</taxon>
        <taxon>Alveolata</taxon>
        <taxon>Dinophyceae</taxon>
        <taxon>Suessiales</taxon>
        <taxon>Symbiodiniaceae</taxon>
        <taxon>Symbiodinium</taxon>
    </lineage>
</organism>
<keyword evidence="1" id="KW-0233">DNA recombination</keyword>
<evidence type="ECO:0000313" key="4">
    <source>
        <dbReference type="EMBL" id="CAE7322837.1"/>
    </source>
</evidence>
<evidence type="ECO:0000256" key="3">
    <source>
        <dbReference type="SAM" id="Phobius"/>
    </source>
</evidence>
<dbReference type="EMBL" id="CAJNIZ010011652">
    <property type="protein sequence ID" value="CAE7322837.1"/>
    <property type="molecule type" value="Genomic_DNA"/>
</dbReference>
<dbReference type="GO" id="GO:0006310">
    <property type="term" value="P:DNA recombination"/>
    <property type="evidence" value="ECO:0007669"/>
    <property type="project" value="UniProtKB-KW"/>
</dbReference>
<protein>
    <submittedName>
        <fullName evidence="4">Uncharacterized protein</fullName>
    </submittedName>
</protein>
<dbReference type="InterPro" id="IPR013762">
    <property type="entry name" value="Integrase-like_cat_sf"/>
</dbReference>
<feature type="compositionally biased region" description="Basic residues" evidence="2">
    <location>
        <begin position="369"/>
        <end position="385"/>
    </location>
</feature>